<sequence length="114" mass="12274">MFKIMLVCALAALVAANENADVVRLVSEVNPDGFKTDLALSDGTVQQAVGDVHGNIDGSFEWISKEGEHIRVQYKADENGYQPQSDVLPTPPPIPDAIVRAIAWIAAHPSKDAH</sequence>
<dbReference type="PANTHER" id="PTHR10380:SF237">
    <property type="entry name" value="CUTICULAR PROTEIN 65AU, ISOFORM A-RELATED"/>
    <property type="match status" value="1"/>
</dbReference>
<evidence type="ECO:0000256" key="2">
    <source>
        <dbReference type="PROSITE-ProRule" id="PRU00497"/>
    </source>
</evidence>
<feature type="chain" id="PRO_5002814959" evidence="3">
    <location>
        <begin position="17"/>
        <end position="114"/>
    </location>
</feature>
<dbReference type="GO" id="GO:0008010">
    <property type="term" value="F:structural constituent of chitin-based larval cuticle"/>
    <property type="evidence" value="ECO:0007669"/>
    <property type="project" value="TreeGrafter"/>
</dbReference>
<proteinExistence type="predicted"/>
<keyword evidence="3" id="KW-0732">Signal</keyword>
<dbReference type="OMA" id="RVNYKAD"/>
<dbReference type="PROSITE" id="PS00233">
    <property type="entry name" value="CHIT_BIND_RR_1"/>
    <property type="match status" value="1"/>
</dbReference>
<dbReference type="InterPro" id="IPR000618">
    <property type="entry name" value="Insect_cuticle"/>
</dbReference>
<dbReference type="PhylomeDB" id="B4MQ31"/>
<keyword evidence="1 2" id="KW-0193">Cuticle</keyword>
<dbReference type="EMBL" id="CH963849">
    <property type="protein sequence ID" value="EDW74220.1"/>
    <property type="molecule type" value="Genomic_DNA"/>
</dbReference>
<dbReference type="STRING" id="7260.B4MQ31"/>
<evidence type="ECO:0000256" key="1">
    <source>
        <dbReference type="ARBA" id="ARBA00022460"/>
    </source>
</evidence>
<dbReference type="HOGENOM" id="CLU_065450_3_1_1"/>
<dbReference type="OrthoDB" id="6343684at2759"/>
<dbReference type="Proteomes" id="UP000007798">
    <property type="component" value="Unassembled WGS sequence"/>
</dbReference>
<dbReference type="InterPro" id="IPR031311">
    <property type="entry name" value="CHIT_BIND_RR_consensus"/>
</dbReference>
<feature type="signal peptide" evidence="3">
    <location>
        <begin position="1"/>
        <end position="16"/>
    </location>
</feature>
<dbReference type="KEGG" id="dwi:6640507"/>
<dbReference type="InterPro" id="IPR050468">
    <property type="entry name" value="Cuticle_Struct_Prot"/>
</dbReference>
<dbReference type="InParanoid" id="B4MQ31"/>
<dbReference type="eggNOG" id="ENOG502TD3C">
    <property type="taxonomic scope" value="Eukaryota"/>
</dbReference>
<accession>B4MQ31</accession>
<keyword evidence="5" id="KW-1185">Reference proteome</keyword>
<reference evidence="4 5" key="1">
    <citation type="journal article" date="2007" name="Nature">
        <title>Evolution of genes and genomes on the Drosophila phylogeny.</title>
        <authorList>
            <consortium name="Drosophila 12 Genomes Consortium"/>
            <person name="Clark A.G."/>
            <person name="Eisen M.B."/>
            <person name="Smith D.R."/>
            <person name="Bergman C.M."/>
            <person name="Oliver B."/>
            <person name="Markow T.A."/>
            <person name="Kaufman T.C."/>
            <person name="Kellis M."/>
            <person name="Gelbart W."/>
            <person name="Iyer V.N."/>
            <person name="Pollard D.A."/>
            <person name="Sackton T.B."/>
            <person name="Larracuente A.M."/>
            <person name="Singh N.D."/>
            <person name="Abad J.P."/>
            <person name="Abt D.N."/>
            <person name="Adryan B."/>
            <person name="Aguade M."/>
            <person name="Akashi H."/>
            <person name="Anderson W.W."/>
            <person name="Aquadro C.F."/>
            <person name="Ardell D.H."/>
            <person name="Arguello R."/>
            <person name="Artieri C.G."/>
            <person name="Barbash D.A."/>
            <person name="Barker D."/>
            <person name="Barsanti P."/>
            <person name="Batterham P."/>
            <person name="Batzoglou S."/>
            <person name="Begun D."/>
            <person name="Bhutkar A."/>
            <person name="Blanco E."/>
            <person name="Bosak S.A."/>
            <person name="Bradley R.K."/>
            <person name="Brand A.D."/>
            <person name="Brent M.R."/>
            <person name="Brooks A.N."/>
            <person name="Brown R.H."/>
            <person name="Butlin R.K."/>
            <person name="Caggese C."/>
            <person name="Calvi B.R."/>
            <person name="Bernardo de Carvalho A."/>
            <person name="Caspi A."/>
            <person name="Castrezana S."/>
            <person name="Celniker S.E."/>
            <person name="Chang J.L."/>
            <person name="Chapple C."/>
            <person name="Chatterji S."/>
            <person name="Chinwalla A."/>
            <person name="Civetta A."/>
            <person name="Clifton S.W."/>
            <person name="Comeron J.M."/>
            <person name="Costello J.C."/>
            <person name="Coyne J.A."/>
            <person name="Daub J."/>
            <person name="David R.G."/>
            <person name="Delcher A.L."/>
            <person name="Delehaunty K."/>
            <person name="Do C.B."/>
            <person name="Ebling H."/>
            <person name="Edwards K."/>
            <person name="Eickbush T."/>
            <person name="Evans J.D."/>
            <person name="Filipski A."/>
            <person name="Findeiss S."/>
            <person name="Freyhult E."/>
            <person name="Fulton L."/>
            <person name="Fulton R."/>
            <person name="Garcia A.C."/>
            <person name="Gardiner A."/>
            <person name="Garfield D.A."/>
            <person name="Garvin B.E."/>
            <person name="Gibson G."/>
            <person name="Gilbert D."/>
            <person name="Gnerre S."/>
            <person name="Godfrey J."/>
            <person name="Good R."/>
            <person name="Gotea V."/>
            <person name="Gravely B."/>
            <person name="Greenberg A.J."/>
            <person name="Griffiths-Jones S."/>
            <person name="Gross S."/>
            <person name="Guigo R."/>
            <person name="Gustafson E.A."/>
            <person name="Haerty W."/>
            <person name="Hahn M.W."/>
            <person name="Halligan D.L."/>
            <person name="Halpern A.L."/>
            <person name="Halter G.M."/>
            <person name="Han M.V."/>
            <person name="Heger A."/>
            <person name="Hillier L."/>
            <person name="Hinrichs A.S."/>
            <person name="Holmes I."/>
            <person name="Hoskins R.A."/>
            <person name="Hubisz M.J."/>
            <person name="Hultmark D."/>
            <person name="Huntley M.A."/>
            <person name="Jaffe D.B."/>
            <person name="Jagadeeshan S."/>
            <person name="Jeck W.R."/>
            <person name="Johnson J."/>
            <person name="Jones C.D."/>
            <person name="Jordan W.C."/>
            <person name="Karpen G.H."/>
            <person name="Kataoka E."/>
            <person name="Keightley P.D."/>
            <person name="Kheradpour P."/>
            <person name="Kirkness E.F."/>
            <person name="Koerich L.B."/>
            <person name="Kristiansen K."/>
            <person name="Kudrna D."/>
            <person name="Kulathinal R.J."/>
            <person name="Kumar S."/>
            <person name="Kwok R."/>
            <person name="Lander E."/>
            <person name="Langley C.H."/>
            <person name="Lapoint R."/>
            <person name="Lazzaro B.P."/>
            <person name="Lee S.J."/>
            <person name="Levesque L."/>
            <person name="Li R."/>
            <person name="Lin C.F."/>
            <person name="Lin M.F."/>
            <person name="Lindblad-Toh K."/>
            <person name="Llopart A."/>
            <person name="Long M."/>
            <person name="Low L."/>
            <person name="Lozovsky E."/>
            <person name="Lu J."/>
            <person name="Luo M."/>
            <person name="Machado C.A."/>
            <person name="Makalowski W."/>
            <person name="Marzo M."/>
            <person name="Matsuda M."/>
            <person name="Matzkin L."/>
            <person name="McAllister B."/>
            <person name="McBride C.S."/>
            <person name="McKernan B."/>
            <person name="McKernan K."/>
            <person name="Mendez-Lago M."/>
            <person name="Minx P."/>
            <person name="Mollenhauer M.U."/>
            <person name="Montooth K."/>
            <person name="Mount S.M."/>
            <person name="Mu X."/>
            <person name="Myers E."/>
            <person name="Negre B."/>
            <person name="Newfeld S."/>
            <person name="Nielsen R."/>
            <person name="Noor M.A."/>
            <person name="O'Grady P."/>
            <person name="Pachter L."/>
            <person name="Papaceit M."/>
            <person name="Parisi M.J."/>
            <person name="Parisi M."/>
            <person name="Parts L."/>
            <person name="Pedersen J.S."/>
            <person name="Pesole G."/>
            <person name="Phillippy A.M."/>
            <person name="Ponting C.P."/>
            <person name="Pop M."/>
            <person name="Porcelli D."/>
            <person name="Powell J.R."/>
            <person name="Prohaska S."/>
            <person name="Pruitt K."/>
            <person name="Puig M."/>
            <person name="Quesneville H."/>
            <person name="Ram K.R."/>
            <person name="Rand D."/>
            <person name="Rasmussen M.D."/>
            <person name="Reed L.K."/>
            <person name="Reenan R."/>
            <person name="Reily A."/>
            <person name="Remington K.A."/>
            <person name="Rieger T.T."/>
            <person name="Ritchie M.G."/>
            <person name="Robin C."/>
            <person name="Rogers Y.H."/>
            <person name="Rohde C."/>
            <person name="Rozas J."/>
            <person name="Rubenfield M.J."/>
            <person name="Ruiz A."/>
            <person name="Russo S."/>
            <person name="Salzberg S.L."/>
            <person name="Sanchez-Gracia A."/>
            <person name="Saranga D.J."/>
            <person name="Sato H."/>
            <person name="Schaeffer S.W."/>
            <person name="Schatz M.C."/>
            <person name="Schlenke T."/>
            <person name="Schwartz R."/>
            <person name="Segarra C."/>
            <person name="Singh R.S."/>
            <person name="Sirot L."/>
            <person name="Sirota M."/>
            <person name="Sisneros N.B."/>
            <person name="Smith C.D."/>
            <person name="Smith T.F."/>
            <person name="Spieth J."/>
            <person name="Stage D.E."/>
            <person name="Stark A."/>
            <person name="Stephan W."/>
            <person name="Strausberg R.L."/>
            <person name="Strempel S."/>
            <person name="Sturgill D."/>
            <person name="Sutton G."/>
            <person name="Sutton G.G."/>
            <person name="Tao W."/>
            <person name="Teichmann S."/>
            <person name="Tobari Y.N."/>
            <person name="Tomimura Y."/>
            <person name="Tsolas J.M."/>
            <person name="Valente V.L."/>
            <person name="Venter E."/>
            <person name="Venter J.C."/>
            <person name="Vicario S."/>
            <person name="Vieira F.G."/>
            <person name="Vilella A.J."/>
            <person name="Villasante A."/>
            <person name="Walenz B."/>
            <person name="Wang J."/>
            <person name="Wasserman M."/>
            <person name="Watts T."/>
            <person name="Wilson D."/>
            <person name="Wilson R.K."/>
            <person name="Wing R.A."/>
            <person name="Wolfner M.F."/>
            <person name="Wong A."/>
            <person name="Wong G.K."/>
            <person name="Wu C.I."/>
            <person name="Wu G."/>
            <person name="Yamamoto D."/>
            <person name="Yang H.P."/>
            <person name="Yang S.P."/>
            <person name="Yorke J.A."/>
            <person name="Yoshida K."/>
            <person name="Zdobnov E."/>
            <person name="Zhang P."/>
            <person name="Zhang Y."/>
            <person name="Zimin A.V."/>
            <person name="Baldwin J."/>
            <person name="Abdouelleil A."/>
            <person name="Abdulkadir J."/>
            <person name="Abebe A."/>
            <person name="Abera B."/>
            <person name="Abreu J."/>
            <person name="Acer S.C."/>
            <person name="Aftuck L."/>
            <person name="Alexander A."/>
            <person name="An P."/>
            <person name="Anderson E."/>
            <person name="Anderson S."/>
            <person name="Arachi H."/>
            <person name="Azer M."/>
            <person name="Bachantsang P."/>
            <person name="Barry A."/>
            <person name="Bayul T."/>
            <person name="Berlin A."/>
            <person name="Bessette D."/>
            <person name="Bloom T."/>
            <person name="Blye J."/>
            <person name="Boguslavskiy L."/>
            <person name="Bonnet C."/>
            <person name="Boukhgalter B."/>
            <person name="Bourzgui I."/>
            <person name="Brown A."/>
            <person name="Cahill P."/>
            <person name="Channer S."/>
            <person name="Cheshatsang Y."/>
            <person name="Chuda L."/>
            <person name="Citroen M."/>
            <person name="Collymore A."/>
            <person name="Cooke P."/>
            <person name="Costello M."/>
            <person name="D'Aco K."/>
            <person name="Daza R."/>
            <person name="De Haan G."/>
            <person name="DeGray S."/>
            <person name="DeMaso C."/>
            <person name="Dhargay N."/>
            <person name="Dooley K."/>
            <person name="Dooley E."/>
            <person name="Doricent M."/>
            <person name="Dorje P."/>
            <person name="Dorjee K."/>
            <person name="Dupes A."/>
            <person name="Elong R."/>
            <person name="Falk J."/>
            <person name="Farina A."/>
            <person name="Faro S."/>
            <person name="Ferguson D."/>
            <person name="Fisher S."/>
            <person name="Foley C.D."/>
            <person name="Franke A."/>
            <person name="Friedrich D."/>
            <person name="Gadbois L."/>
            <person name="Gearin G."/>
            <person name="Gearin C.R."/>
            <person name="Giannoukos G."/>
            <person name="Goode T."/>
            <person name="Graham J."/>
            <person name="Grandbois E."/>
            <person name="Grewal S."/>
            <person name="Gyaltsen K."/>
            <person name="Hafez N."/>
            <person name="Hagos B."/>
            <person name="Hall J."/>
            <person name="Henson C."/>
            <person name="Hollinger A."/>
            <person name="Honan T."/>
            <person name="Huard M.D."/>
            <person name="Hughes L."/>
            <person name="Hurhula B."/>
            <person name="Husby M.E."/>
            <person name="Kamat A."/>
            <person name="Kanga B."/>
            <person name="Kashin S."/>
            <person name="Khazanovich D."/>
            <person name="Kisner P."/>
            <person name="Lance K."/>
            <person name="Lara M."/>
            <person name="Lee W."/>
            <person name="Lennon N."/>
            <person name="Letendre F."/>
            <person name="LeVine R."/>
            <person name="Lipovsky A."/>
            <person name="Liu X."/>
            <person name="Liu J."/>
            <person name="Liu S."/>
            <person name="Lokyitsang T."/>
            <person name="Lokyitsang Y."/>
            <person name="Lubonja R."/>
            <person name="Lui A."/>
            <person name="MacDonald P."/>
            <person name="Magnisalis V."/>
            <person name="Maru K."/>
            <person name="Matthews C."/>
            <person name="McCusker W."/>
            <person name="McDonough S."/>
            <person name="Mehta T."/>
            <person name="Meldrim J."/>
            <person name="Meneus L."/>
            <person name="Mihai O."/>
            <person name="Mihalev A."/>
            <person name="Mihova T."/>
            <person name="Mittelman R."/>
            <person name="Mlenga V."/>
            <person name="Montmayeur A."/>
            <person name="Mulrain L."/>
            <person name="Navidi A."/>
            <person name="Naylor J."/>
            <person name="Negash T."/>
            <person name="Nguyen T."/>
            <person name="Nguyen N."/>
            <person name="Nicol R."/>
            <person name="Norbu C."/>
            <person name="Norbu N."/>
            <person name="Novod N."/>
            <person name="O'Neill B."/>
            <person name="Osman S."/>
            <person name="Markiewicz E."/>
            <person name="Oyono O.L."/>
            <person name="Patti C."/>
            <person name="Phunkhang P."/>
            <person name="Pierre F."/>
            <person name="Priest M."/>
            <person name="Raghuraman S."/>
            <person name="Rege F."/>
            <person name="Reyes R."/>
            <person name="Rise C."/>
            <person name="Rogov P."/>
            <person name="Ross K."/>
            <person name="Ryan E."/>
            <person name="Settipalli S."/>
            <person name="Shea T."/>
            <person name="Sherpa N."/>
            <person name="Shi L."/>
            <person name="Shih D."/>
            <person name="Sparrow T."/>
            <person name="Spaulding J."/>
            <person name="Stalker J."/>
            <person name="Stange-Thomann N."/>
            <person name="Stavropoulos S."/>
            <person name="Stone C."/>
            <person name="Strader C."/>
            <person name="Tesfaye S."/>
            <person name="Thomson T."/>
            <person name="Thoulutsang Y."/>
            <person name="Thoulutsang D."/>
            <person name="Topham K."/>
            <person name="Topping I."/>
            <person name="Tsamla T."/>
            <person name="Vassiliev H."/>
            <person name="Vo A."/>
            <person name="Wangchuk T."/>
            <person name="Wangdi T."/>
            <person name="Weiand M."/>
            <person name="Wilkinson J."/>
            <person name="Wilson A."/>
            <person name="Yadav S."/>
            <person name="Young G."/>
            <person name="Yu Q."/>
            <person name="Zembek L."/>
            <person name="Zhong D."/>
            <person name="Zimmer A."/>
            <person name="Zwirko Z."/>
            <person name="Jaffe D.B."/>
            <person name="Alvarez P."/>
            <person name="Brockman W."/>
            <person name="Butler J."/>
            <person name="Chin C."/>
            <person name="Gnerre S."/>
            <person name="Grabherr M."/>
            <person name="Kleber M."/>
            <person name="Mauceli E."/>
            <person name="MacCallum I."/>
        </authorList>
    </citation>
    <scope>NUCLEOTIDE SEQUENCE [LARGE SCALE GENOMIC DNA]</scope>
    <source>
        <strain evidence="5">Tucson 14030-0811.24</strain>
    </source>
</reference>
<dbReference type="AlphaFoldDB" id="B4MQ31"/>
<dbReference type="Pfam" id="PF00379">
    <property type="entry name" value="Chitin_bind_4"/>
    <property type="match status" value="1"/>
</dbReference>
<evidence type="ECO:0000256" key="3">
    <source>
        <dbReference type="SAM" id="SignalP"/>
    </source>
</evidence>
<dbReference type="PANTHER" id="PTHR10380">
    <property type="entry name" value="CUTICLE PROTEIN"/>
    <property type="match status" value="1"/>
</dbReference>
<organism evidence="5">
    <name type="scientific">Drosophila willistoni</name>
    <name type="common">Fruit fly</name>
    <dbReference type="NCBI Taxonomy" id="7260"/>
    <lineage>
        <taxon>Eukaryota</taxon>
        <taxon>Metazoa</taxon>
        <taxon>Ecdysozoa</taxon>
        <taxon>Arthropoda</taxon>
        <taxon>Hexapoda</taxon>
        <taxon>Insecta</taxon>
        <taxon>Pterygota</taxon>
        <taxon>Neoptera</taxon>
        <taxon>Endopterygota</taxon>
        <taxon>Diptera</taxon>
        <taxon>Brachycera</taxon>
        <taxon>Muscomorpha</taxon>
        <taxon>Ephydroidea</taxon>
        <taxon>Drosophilidae</taxon>
        <taxon>Drosophila</taxon>
        <taxon>Sophophora</taxon>
    </lineage>
</organism>
<protein>
    <submittedName>
        <fullName evidence="4">GK21499</fullName>
    </submittedName>
</protein>
<name>B4MQ31_DROWI</name>
<evidence type="ECO:0000313" key="4">
    <source>
        <dbReference type="EMBL" id="EDW74220.1"/>
    </source>
</evidence>
<gene>
    <name evidence="4" type="primary">Dwil\GK21499</name>
    <name evidence="4" type="ORF">Dwil_GK21499</name>
</gene>
<evidence type="ECO:0000313" key="5">
    <source>
        <dbReference type="Proteomes" id="UP000007798"/>
    </source>
</evidence>
<dbReference type="PROSITE" id="PS51155">
    <property type="entry name" value="CHIT_BIND_RR_2"/>
    <property type="match status" value="1"/>
</dbReference>
<dbReference type="FunCoup" id="B4MQ31">
    <property type="interactions" value="24"/>
</dbReference>
<dbReference type="GO" id="GO:0062129">
    <property type="term" value="C:chitin-based extracellular matrix"/>
    <property type="evidence" value="ECO:0007669"/>
    <property type="project" value="TreeGrafter"/>
</dbReference>